<protein>
    <recommendedName>
        <fullName evidence="4">AP2 domain-containing protein</fullName>
    </recommendedName>
</protein>
<feature type="compositionally biased region" description="Basic and acidic residues" evidence="1">
    <location>
        <begin position="148"/>
        <end position="157"/>
    </location>
</feature>
<feature type="region of interest" description="Disordered" evidence="1">
    <location>
        <begin position="148"/>
        <end position="168"/>
    </location>
</feature>
<gene>
    <name evidence="2" type="ORF">J2W25_002791</name>
</gene>
<evidence type="ECO:0000313" key="2">
    <source>
        <dbReference type="EMBL" id="MDP9923768.1"/>
    </source>
</evidence>
<evidence type="ECO:0008006" key="4">
    <source>
        <dbReference type="Google" id="ProtNLM"/>
    </source>
</evidence>
<evidence type="ECO:0000256" key="1">
    <source>
        <dbReference type="SAM" id="MobiDB-lite"/>
    </source>
</evidence>
<dbReference type="Gene3D" id="1.20.5.2050">
    <property type="match status" value="1"/>
</dbReference>
<sequence length="244" mass="27046">MPKGIPNPVDMYGISPRPWGFEVSLVRNGVRYARLFGHASYGGPQQALRRAQAWRDTIVKEHPPVARKDRAQTLRSNNKTGEPGVFSRLSAQGKPVAWLAKTYLGNEEILRAEFDLADWGPAARAHAIGERQRQLGRMVGLARLHPAEEAIRRRPPPDDEATLPPKRSKSEIVRRNNTSGVSGVQFKTPRAGHPGYWVAITYSAGKGSVSRSFSVRTLGYEVARDMAIAERQQQLQAKTSDDDA</sequence>
<comment type="caution">
    <text evidence="2">The sequence shown here is derived from an EMBL/GenBank/DDBJ whole genome shotgun (WGS) entry which is preliminary data.</text>
</comment>
<organism evidence="2 3">
    <name type="scientific">Variovorax boronicumulans</name>
    <dbReference type="NCBI Taxonomy" id="436515"/>
    <lineage>
        <taxon>Bacteria</taxon>
        <taxon>Pseudomonadati</taxon>
        <taxon>Pseudomonadota</taxon>
        <taxon>Betaproteobacteria</taxon>
        <taxon>Burkholderiales</taxon>
        <taxon>Comamonadaceae</taxon>
        <taxon>Variovorax</taxon>
    </lineage>
</organism>
<name>A0AAW8DW91_9BURK</name>
<dbReference type="RefSeq" id="WP_253252398.1">
    <property type="nucleotide sequence ID" value="NZ_JAUSRQ010000003.1"/>
</dbReference>
<dbReference type="AlphaFoldDB" id="A0AAW8DW91"/>
<dbReference type="EMBL" id="JAUSRR010000004">
    <property type="protein sequence ID" value="MDP9923768.1"/>
    <property type="molecule type" value="Genomic_DNA"/>
</dbReference>
<proteinExistence type="predicted"/>
<accession>A0AAW8DW91</accession>
<evidence type="ECO:0000313" key="3">
    <source>
        <dbReference type="Proteomes" id="UP001244295"/>
    </source>
</evidence>
<reference evidence="2" key="1">
    <citation type="submission" date="2023-07" db="EMBL/GenBank/DDBJ databases">
        <title>Sorghum-associated microbial communities from plants grown in Nebraska, USA.</title>
        <authorList>
            <person name="Schachtman D."/>
        </authorList>
    </citation>
    <scope>NUCLEOTIDE SEQUENCE</scope>
    <source>
        <strain evidence="2">DS2795</strain>
    </source>
</reference>
<dbReference type="Proteomes" id="UP001244295">
    <property type="component" value="Unassembled WGS sequence"/>
</dbReference>